<feature type="transmembrane region" description="Helical" evidence="1">
    <location>
        <begin position="108"/>
        <end position="127"/>
    </location>
</feature>
<feature type="transmembrane region" description="Helical" evidence="1">
    <location>
        <begin position="163"/>
        <end position="178"/>
    </location>
</feature>
<sequence length="211" mass="23557">MINTNWYSIRALTLPATAIALLITFFIVWLILRLQFSKKWSEAYSDAAFTFILVWKFSLLVTDFKSVVAQPISLLYFNGGTVGVFLGAIAASLQVWRKRHKLSLQGHHIIAYSWAIILTQSIYQWLVVLFNDNSTTSEVITLMVLSVLTVFILWKMQGGVKRGLILYTAGLIIVAAFFQPLGIGQTAVGMSLLLLCLGIVLEQEERIKVGG</sequence>
<evidence type="ECO:0000256" key="1">
    <source>
        <dbReference type="SAM" id="Phobius"/>
    </source>
</evidence>
<evidence type="ECO:0000313" key="2">
    <source>
        <dbReference type="EMBL" id="ODV54891.1"/>
    </source>
</evidence>
<gene>
    <name evidence="2" type="ORF">BG258_02800</name>
</gene>
<accession>A0A1E4R389</accession>
<feature type="transmembrane region" description="Helical" evidence="1">
    <location>
        <begin position="12"/>
        <end position="32"/>
    </location>
</feature>
<dbReference type="RefSeq" id="WP_069480117.1">
    <property type="nucleotide sequence ID" value="NZ_KV766182.1"/>
</dbReference>
<evidence type="ECO:0000313" key="3">
    <source>
        <dbReference type="Proteomes" id="UP000094784"/>
    </source>
</evidence>
<feature type="transmembrane region" description="Helical" evidence="1">
    <location>
        <begin position="74"/>
        <end position="96"/>
    </location>
</feature>
<reference evidence="2 3" key="1">
    <citation type="submission" date="2016-09" db="EMBL/GenBank/DDBJ databases">
        <title>Draft genome sequence of the soil isolate, Lysinibacillus fusiformis M5, a potential hypoxanthine producer.</title>
        <authorList>
            <person name="Gallegos-Monterrosa R."/>
            <person name="Maroti G."/>
            <person name="Balint B."/>
            <person name="Kovacs A.T."/>
        </authorList>
    </citation>
    <scope>NUCLEOTIDE SEQUENCE [LARGE SCALE GENOMIC DNA]</scope>
    <source>
        <strain evidence="2 3">M5</strain>
    </source>
</reference>
<dbReference type="AlphaFoldDB" id="A0A1E4R389"/>
<proteinExistence type="predicted"/>
<comment type="caution">
    <text evidence="2">The sequence shown here is derived from an EMBL/GenBank/DDBJ whole genome shotgun (WGS) entry which is preliminary data.</text>
</comment>
<keyword evidence="1" id="KW-0812">Transmembrane</keyword>
<feature type="transmembrane region" description="Helical" evidence="1">
    <location>
        <begin position="139"/>
        <end position="156"/>
    </location>
</feature>
<organism evidence="2 3">
    <name type="scientific">Lysinibacillus fusiformis</name>
    <dbReference type="NCBI Taxonomy" id="28031"/>
    <lineage>
        <taxon>Bacteria</taxon>
        <taxon>Bacillati</taxon>
        <taxon>Bacillota</taxon>
        <taxon>Bacilli</taxon>
        <taxon>Bacillales</taxon>
        <taxon>Bacillaceae</taxon>
        <taxon>Lysinibacillus</taxon>
    </lineage>
</organism>
<protein>
    <submittedName>
        <fullName evidence="2">Uncharacterized protein</fullName>
    </submittedName>
</protein>
<dbReference type="OrthoDB" id="2427847at2"/>
<keyword evidence="1" id="KW-0472">Membrane</keyword>
<dbReference type="EMBL" id="MECQ01000001">
    <property type="protein sequence ID" value="ODV54891.1"/>
    <property type="molecule type" value="Genomic_DNA"/>
</dbReference>
<dbReference type="Proteomes" id="UP000094784">
    <property type="component" value="Unassembled WGS sequence"/>
</dbReference>
<name>A0A1E4R389_9BACI</name>
<keyword evidence="1" id="KW-1133">Transmembrane helix</keyword>